<evidence type="ECO:0008006" key="4">
    <source>
        <dbReference type="Google" id="ProtNLM"/>
    </source>
</evidence>
<dbReference type="HOGENOM" id="CLU_596051_0_0_1"/>
<dbReference type="InterPro" id="IPR032675">
    <property type="entry name" value="LRR_dom_sf"/>
</dbReference>
<name>D8PMV3_SCHCM</name>
<evidence type="ECO:0000313" key="2">
    <source>
        <dbReference type="EMBL" id="EFJ01470.1"/>
    </source>
</evidence>
<reference evidence="2 3" key="1">
    <citation type="journal article" date="2010" name="Nat. Biotechnol.">
        <title>Genome sequence of the model mushroom Schizophyllum commune.</title>
        <authorList>
            <person name="Ohm R.A."/>
            <person name="de Jong J.F."/>
            <person name="Lugones L.G."/>
            <person name="Aerts A."/>
            <person name="Kothe E."/>
            <person name="Stajich J.E."/>
            <person name="de Vries R.P."/>
            <person name="Record E."/>
            <person name="Levasseur A."/>
            <person name="Baker S.E."/>
            <person name="Bartholomew K.A."/>
            <person name="Coutinho P.M."/>
            <person name="Erdmann S."/>
            <person name="Fowler T.J."/>
            <person name="Gathman A.C."/>
            <person name="Lombard V."/>
            <person name="Henrissat B."/>
            <person name="Knabe N."/>
            <person name="Kuees U."/>
            <person name="Lilly W.W."/>
            <person name="Lindquist E."/>
            <person name="Lucas S."/>
            <person name="Magnuson J.K."/>
            <person name="Piumi F."/>
            <person name="Raudaskoski M."/>
            <person name="Salamov A."/>
            <person name="Schmutz J."/>
            <person name="Schwarze F.W.M.R."/>
            <person name="vanKuyk P.A."/>
            <person name="Horton J.S."/>
            <person name="Grigoriev I.V."/>
            <person name="Woesten H.A.B."/>
        </authorList>
    </citation>
    <scope>NUCLEOTIDE SEQUENCE [LARGE SCALE GENOMIC DNA]</scope>
    <source>
        <strain evidence="3">H4-8 / FGSC 9210</strain>
    </source>
</reference>
<protein>
    <recommendedName>
        <fullName evidence="4">F-box domain-containing protein</fullName>
    </recommendedName>
</protein>
<feature type="region of interest" description="Disordered" evidence="1">
    <location>
        <begin position="429"/>
        <end position="459"/>
    </location>
</feature>
<dbReference type="InParanoid" id="D8PMV3"/>
<feature type="compositionally biased region" description="Acidic residues" evidence="1">
    <location>
        <begin position="441"/>
        <end position="459"/>
    </location>
</feature>
<dbReference type="KEGG" id="scm:SCHCO_02498559"/>
<dbReference type="GeneID" id="9594968"/>
<dbReference type="AlphaFoldDB" id="D8PMV3"/>
<dbReference type="RefSeq" id="XP_003036372.1">
    <property type="nucleotide sequence ID" value="XM_003036326.1"/>
</dbReference>
<dbReference type="VEuPathDB" id="FungiDB:SCHCODRAFT_02498559"/>
<sequence length="459" mass="51153">MTNESYIDALAGVQKGLLDGELTLSQIDELEDRTRQLQESLLRARNIQSPANKLPAEVLASIFHLVQEPYDDSDFLPQWPDWTSLDWLVVTHLHLAVESAHDLCLVCPDLRSPAPKLESLSICIRSGDPDNHSMIRVHGLLKDNFSAVRRLVAVGCPIWEYITFSHLTHLAIYQTTNHKRGIQGLLQNCPDLEELVLTDIWFFSRLSDETYRLPRLQYLQLITLGQHDDGVRTSPLVASLDIPERCRYRVANPSMADVLAVLTISNSPLSKQRIHTANIMFHGHRRMTIHSGTVSLGCAPSDNDIPLVARAVDPDTKLTLVLGDYAPKEELCVQLFLHMRRVRTLVIIDDPPASGVNSAIAEPLVNALGSPSSAEDAASGSVVLPALESLHVHNRQTAMWPCLWSAVSRRAQRGNAQAEVWEPAERPVNGFKWAGSGIQEVSEDEDDHDDSQSDWDSDY</sequence>
<keyword evidence="3" id="KW-1185">Reference proteome</keyword>
<accession>D8PMV3</accession>
<proteinExistence type="predicted"/>
<evidence type="ECO:0000256" key="1">
    <source>
        <dbReference type="SAM" id="MobiDB-lite"/>
    </source>
</evidence>
<dbReference type="OrthoDB" id="10318192at2759"/>
<dbReference type="SUPFAM" id="SSF52047">
    <property type="entry name" value="RNI-like"/>
    <property type="match status" value="1"/>
</dbReference>
<dbReference type="Proteomes" id="UP000007431">
    <property type="component" value="Unassembled WGS sequence"/>
</dbReference>
<dbReference type="Gene3D" id="3.80.10.10">
    <property type="entry name" value="Ribonuclease Inhibitor"/>
    <property type="match status" value="1"/>
</dbReference>
<evidence type="ECO:0000313" key="3">
    <source>
        <dbReference type="Proteomes" id="UP000007431"/>
    </source>
</evidence>
<dbReference type="EMBL" id="GL377302">
    <property type="protein sequence ID" value="EFJ01470.1"/>
    <property type="molecule type" value="Genomic_DNA"/>
</dbReference>
<gene>
    <name evidence="2" type="ORF">SCHCODRAFT_230294</name>
</gene>
<organism evidence="3">
    <name type="scientific">Schizophyllum commune (strain H4-8 / FGSC 9210)</name>
    <name type="common">Split gill fungus</name>
    <dbReference type="NCBI Taxonomy" id="578458"/>
    <lineage>
        <taxon>Eukaryota</taxon>
        <taxon>Fungi</taxon>
        <taxon>Dikarya</taxon>
        <taxon>Basidiomycota</taxon>
        <taxon>Agaricomycotina</taxon>
        <taxon>Agaricomycetes</taxon>
        <taxon>Agaricomycetidae</taxon>
        <taxon>Agaricales</taxon>
        <taxon>Schizophyllaceae</taxon>
        <taxon>Schizophyllum</taxon>
    </lineage>
</organism>